<dbReference type="Proteomes" id="UP000291084">
    <property type="component" value="Chromosome 7"/>
</dbReference>
<evidence type="ECO:0000313" key="3">
    <source>
        <dbReference type="Proteomes" id="UP000291084"/>
    </source>
</evidence>
<gene>
    <name evidence="2" type="primary">Vigan.07G029900</name>
    <name evidence="2" type="ORF">VIGAN_07029900</name>
</gene>
<accession>A0A0S3SFS2</accession>
<evidence type="ECO:0000313" key="2">
    <source>
        <dbReference type="EMBL" id="BAT91682.1"/>
    </source>
</evidence>
<dbReference type="EMBL" id="AP015040">
    <property type="protein sequence ID" value="BAT91682.1"/>
    <property type="molecule type" value="Genomic_DNA"/>
</dbReference>
<feature type="region of interest" description="Disordered" evidence="1">
    <location>
        <begin position="1"/>
        <end position="48"/>
    </location>
</feature>
<name>A0A0S3SFS2_PHAAN</name>
<protein>
    <submittedName>
        <fullName evidence="2">Uncharacterized protein</fullName>
    </submittedName>
</protein>
<evidence type="ECO:0000256" key="1">
    <source>
        <dbReference type="SAM" id="MobiDB-lite"/>
    </source>
</evidence>
<sequence>MHAHRRTLSHSMALAQQPNTMKDPTMKEDDDVDSHVHTTPGPHNHPCRFPFLPPSTSMTLHYTYHPPNFYCIHYTTTFQQCYNHFSKLPNL</sequence>
<dbReference type="AlphaFoldDB" id="A0A0S3SFS2"/>
<keyword evidence="3" id="KW-1185">Reference proteome</keyword>
<proteinExistence type="predicted"/>
<organism evidence="2 3">
    <name type="scientific">Vigna angularis var. angularis</name>
    <dbReference type="NCBI Taxonomy" id="157739"/>
    <lineage>
        <taxon>Eukaryota</taxon>
        <taxon>Viridiplantae</taxon>
        <taxon>Streptophyta</taxon>
        <taxon>Embryophyta</taxon>
        <taxon>Tracheophyta</taxon>
        <taxon>Spermatophyta</taxon>
        <taxon>Magnoliopsida</taxon>
        <taxon>eudicotyledons</taxon>
        <taxon>Gunneridae</taxon>
        <taxon>Pentapetalae</taxon>
        <taxon>rosids</taxon>
        <taxon>fabids</taxon>
        <taxon>Fabales</taxon>
        <taxon>Fabaceae</taxon>
        <taxon>Papilionoideae</taxon>
        <taxon>50 kb inversion clade</taxon>
        <taxon>NPAAA clade</taxon>
        <taxon>indigoferoid/millettioid clade</taxon>
        <taxon>Phaseoleae</taxon>
        <taxon>Vigna</taxon>
    </lineage>
</organism>
<reference evidence="2 3" key="1">
    <citation type="journal article" date="2015" name="Sci. Rep.">
        <title>The power of single molecule real-time sequencing technology in the de novo assembly of a eukaryotic genome.</title>
        <authorList>
            <person name="Sakai H."/>
            <person name="Naito K."/>
            <person name="Ogiso-Tanaka E."/>
            <person name="Takahashi Y."/>
            <person name="Iseki K."/>
            <person name="Muto C."/>
            <person name="Satou K."/>
            <person name="Teruya K."/>
            <person name="Shiroma A."/>
            <person name="Shimoji M."/>
            <person name="Hirano T."/>
            <person name="Itoh T."/>
            <person name="Kaga A."/>
            <person name="Tomooka N."/>
        </authorList>
    </citation>
    <scope>NUCLEOTIDE SEQUENCE [LARGE SCALE GENOMIC DNA]</scope>
    <source>
        <strain evidence="3">cv. Shumari</strain>
    </source>
</reference>